<proteinExistence type="predicted"/>
<dbReference type="Proteomes" id="UP000051086">
    <property type="component" value="Unassembled WGS sequence"/>
</dbReference>
<organism evidence="7 9">
    <name type="scientific">Thalassovita autumnalis</name>
    <dbReference type="NCBI Taxonomy" id="2072972"/>
    <lineage>
        <taxon>Bacteria</taxon>
        <taxon>Pseudomonadati</taxon>
        <taxon>Pseudomonadota</taxon>
        <taxon>Alphaproteobacteria</taxon>
        <taxon>Rhodobacterales</taxon>
        <taxon>Roseobacteraceae</taxon>
        <taxon>Thalassovita</taxon>
    </lineage>
</organism>
<dbReference type="Gene3D" id="1.10.760.10">
    <property type="entry name" value="Cytochrome c-like domain"/>
    <property type="match status" value="1"/>
</dbReference>
<dbReference type="InterPro" id="IPR009056">
    <property type="entry name" value="Cyt_c-like_dom"/>
</dbReference>
<dbReference type="GO" id="GO:0009055">
    <property type="term" value="F:electron transfer activity"/>
    <property type="evidence" value="ECO:0007669"/>
    <property type="project" value="InterPro"/>
</dbReference>
<evidence type="ECO:0000313" key="8">
    <source>
        <dbReference type="Proteomes" id="UP000051086"/>
    </source>
</evidence>
<dbReference type="Proteomes" id="UP000051887">
    <property type="component" value="Unassembled WGS sequence"/>
</dbReference>
<dbReference type="AlphaFoldDB" id="A0A0P1FLM3"/>
<dbReference type="RefSeq" id="WP_242601794.1">
    <property type="nucleotide sequence ID" value="NZ_CYSB01000038.1"/>
</dbReference>
<evidence type="ECO:0000313" key="6">
    <source>
        <dbReference type="EMBL" id="CUH69124.1"/>
    </source>
</evidence>
<keyword evidence="2 4" id="KW-0479">Metal-binding</keyword>
<dbReference type="SUPFAM" id="SSF46626">
    <property type="entry name" value="Cytochrome c"/>
    <property type="match status" value="1"/>
</dbReference>
<keyword evidence="8" id="KW-1185">Reference proteome</keyword>
<keyword evidence="3 4" id="KW-0408">Iron</keyword>
<dbReference type="InterPro" id="IPR036909">
    <property type="entry name" value="Cyt_c-like_dom_sf"/>
</dbReference>
<evidence type="ECO:0000256" key="4">
    <source>
        <dbReference type="PROSITE-ProRule" id="PRU00433"/>
    </source>
</evidence>
<reference evidence="6 8" key="1">
    <citation type="submission" date="2015-09" db="EMBL/GenBank/DDBJ databases">
        <authorList>
            <person name="Rodrigo-Torres L."/>
            <person name="Arahal D.R."/>
        </authorList>
    </citation>
    <scope>NUCLEOTIDE SEQUENCE [LARGE SCALE GENOMIC DNA]</scope>
    <source>
        <strain evidence="6 8">CECT 5118</strain>
    </source>
</reference>
<dbReference type="GO" id="GO:0020037">
    <property type="term" value="F:heme binding"/>
    <property type="evidence" value="ECO:0007669"/>
    <property type="project" value="InterPro"/>
</dbReference>
<reference evidence="7 9" key="2">
    <citation type="submission" date="2015-09" db="EMBL/GenBank/DDBJ databases">
        <authorList>
            <consortium name="Swine Surveillance"/>
        </authorList>
    </citation>
    <scope>NUCLEOTIDE SEQUENCE [LARGE SCALE GENOMIC DNA]</scope>
    <source>
        <strain evidence="7 9">5120</strain>
    </source>
</reference>
<evidence type="ECO:0000256" key="3">
    <source>
        <dbReference type="ARBA" id="ARBA00023004"/>
    </source>
</evidence>
<evidence type="ECO:0000313" key="9">
    <source>
        <dbReference type="Proteomes" id="UP000051887"/>
    </source>
</evidence>
<name>A0A0P1FLM3_9RHOB</name>
<dbReference type="GO" id="GO:0046872">
    <property type="term" value="F:metal ion binding"/>
    <property type="evidence" value="ECO:0007669"/>
    <property type="project" value="UniProtKB-KW"/>
</dbReference>
<evidence type="ECO:0000256" key="1">
    <source>
        <dbReference type="ARBA" id="ARBA00022617"/>
    </source>
</evidence>
<dbReference type="Pfam" id="PF00034">
    <property type="entry name" value="Cytochrom_C"/>
    <property type="match status" value="1"/>
</dbReference>
<keyword evidence="1 4" id="KW-0349">Heme</keyword>
<sequence length="161" mass="17090">MSDAPKTSPKAQVVFALRHCRRAITLLAMVWALLVVLPTVATAQEIDNSADVATGRALYMTHCATCHGLEAEGNGPMAPVLLVQPKSLAALSVENGGIFPLKRVVARIDGRDPLVSHGSAMPVYGEVFQGDDRAMKTETGQPMLAGGPIVDLVAYLRSIQQ</sequence>
<dbReference type="EMBL" id="CYSC01000041">
    <property type="protein sequence ID" value="CUH73673.1"/>
    <property type="molecule type" value="Genomic_DNA"/>
</dbReference>
<feature type="domain" description="Cytochrome c" evidence="5">
    <location>
        <begin position="50"/>
        <end position="160"/>
    </location>
</feature>
<gene>
    <name evidence="6" type="ORF">TL5118_03083</name>
    <name evidence="7" type="ORF">TL5120_03485</name>
</gene>
<evidence type="ECO:0000259" key="5">
    <source>
        <dbReference type="PROSITE" id="PS51007"/>
    </source>
</evidence>
<dbReference type="PROSITE" id="PS51007">
    <property type="entry name" value="CYTC"/>
    <property type="match status" value="1"/>
</dbReference>
<evidence type="ECO:0000256" key="2">
    <source>
        <dbReference type="ARBA" id="ARBA00022723"/>
    </source>
</evidence>
<protein>
    <submittedName>
        <fullName evidence="7">Cytochrome c, mono-and diheme variants</fullName>
    </submittedName>
</protein>
<dbReference type="EMBL" id="CYSB01000038">
    <property type="protein sequence ID" value="CUH69124.1"/>
    <property type="molecule type" value="Genomic_DNA"/>
</dbReference>
<evidence type="ECO:0000313" key="7">
    <source>
        <dbReference type="EMBL" id="CUH73673.1"/>
    </source>
</evidence>
<accession>A0A0P1FLM3</accession>